<dbReference type="InterPro" id="IPR029058">
    <property type="entry name" value="AB_hydrolase_fold"/>
</dbReference>
<dbReference type="SUPFAM" id="SSF53474">
    <property type="entry name" value="alpha/beta-Hydrolases"/>
    <property type="match status" value="1"/>
</dbReference>
<protein>
    <submittedName>
        <fullName evidence="2">Cutinase family protein</fullName>
    </submittedName>
</protein>
<dbReference type="InterPro" id="IPR000675">
    <property type="entry name" value="Cutinase/axe"/>
</dbReference>
<sequence>MTAYNRWAAEHGHSHETSYRWVNYPNVSLEQLVSYSGNEIVIGAATDAFFDAVDSLSGIIETIQKECGSAKVVLAGYSFGAMAIDIYLASTNSSATSAISGVALYGDPLWFDRSQGDKGLARMLRDILIRIVDRFDLLFDDEEAYPWSPDLVRSVCYAKDPVCGAGFHSNALDQVHQALRHMSSCGTSGVGPHLCYAEHAAGSGGSFLAERALGGS</sequence>
<keyword evidence="3" id="KW-1185">Reference proteome</keyword>
<evidence type="ECO:0000313" key="3">
    <source>
        <dbReference type="Proteomes" id="UP001241758"/>
    </source>
</evidence>
<keyword evidence="1" id="KW-0378">Hydrolase</keyword>
<name>A0ABT6WW99_9ACTN</name>
<dbReference type="RefSeq" id="WP_282765274.1">
    <property type="nucleotide sequence ID" value="NZ_JASCTH010000029.1"/>
</dbReference>
<gene>
    <name evidence="2" type="ORF">QLQ12_36060</name>
</gene>
<dbReference type="SMART" id="SM01110">
    <property type="entry name" value="Cutinase"/>
    <property type="match status" value="1"/>
</dbReference>
<evidence type="ECO:0000256" key="1">
    <source>
        <dbReference type="ARBA" id="ARBA00022801"/>
    </source>
</evidence>
<dbReference type="Gene3D" id="3.40.50.1820">
    <property type="entry name" value="alpha/beta hydrolase"/>
    <property type="match status" value="1"/>
</dbReference>
<dbReference type="Pfam" id="PF01083">
    <property type="entry name" value="Cutinase"/>
    <property type="match status" value="1"/>
</dbReference>
<proteinExistence type="predicted"/>
<organism evidence="2 3">
    <name type="scientific">Actinoplanes sandaracinus</name>
    <dbReference type="NCBI Taxonomy" id="3045177"/>
    <lineage>
        <taxon>Bacteria</taxon>
        <taxon>Bacillati</taxon>
        <taxon>Actinomycetota</taxon>
        <taxon>Actinomycetes</taxon>
        <taxon>Micromonosporales</taxon>
        <taxon>Micromonosporaceae</taxon>
        <taxon>Actinoplanes</taxon>
    </lineage>
</organism>
<accession>A0ABT6WW99</accession>
<reference evidence="2 3" key="1">
    <citation type="submission" date="2023-05" db="EMBL/GenBank/DDBJ databases">
        <title>Actinoplanes sp. NEAU-A12 genome sequencing.</title>
        <authorList>
            <person name="Wang Z.-S."/>
        </authorList>
    </citation>
    <scope>NUCLEOTIDE SEQUENCE [LARGE SCALE GENOMIC DNA]</scope>
    <source>
        <strain evidence="2 3">NEAU-A12</strain>
    </source>
</reference>
<comment type="caution">
    <text evidence="2">The sequence shown here is derived from an EMBL/GenBank/DDBJ whole genome shotgun (WGS) entry which is preliminary data.</text>
</comment>
<dbReference type="EMBL" id="JASCTH010000029">
    <property type="protein sequence ID" value="MDI6104019.1"/>
    <property type="molecule type" value="Genomic_DNA"/>
</dbReference>
<dbReference type="Proteomes" id="UP001241758">
    <property type="component" value="Unassembled WGS sequence"/>
</dbReference>
<evidence type="ECO:0000313" key="2">
    <source>
        <dbReference type="EMBL" id="MDI6104019.1"/>
    </source>
</evidence>